<name>A0A0W0FAH7_MONRR</name>
<dbReference type="Proteomes" id="UP000054988">
    <property type="component" value="Unassembled WGS sequence"/>
</dbReference>
<accession>A0A0W0FAH7</accession>
<dbReference type="EMBL" id="LATX01002182">
    <property type="protein sequence ID" value="KTB33252.1"/>
    <property type="molecule type" value="Genomic_DNA"/>
</dbReference>
<proteinExistence type="predicted"/>
<organism evidence="1 2">
    <name type="scientific">Moniliophthora roreri</name>
    <name type="common">Frosty pod rot fungus</name>
    <name type="synonym">Monilia roreri</name>
    <dbReference type="NCBI Taxonomy" id="221103"/>
    <lineage>
        <taxon>Eukaryota</taxon>
        <taxon>Fungi</taxon>
        <taxon>Dikarya</taxon>
        <taxon>Basidiomycota</taxon>
        <taxon>Agaricomycotina</taxon>
        <taxon>Agaricomycetes</taxon>
        <taxon>Agaricomycetidae</taxon>
        <taxon>Agaricales</taxon>
        <taxon>Marasmiineae</taxon>
        <taxon>Marasmiaceae</taxon>
        <taxon>Moniliophthora</taxon>
    </lineage>
</organism>
<protein>
    <submittedName>
        <fullName evidence="1">Uncharacterized protein</fullName>
    </submittedName>
</protein>
<sequence>MPNVSGYSKVAMENQRQDKRNAVLRGMDNIAGLLTFAGRKRAGEGTSQSVTRRYSFSLRAGHKAAYLCTEKIVYHYVENLDAPKKWFKSNVDTILKVFGEKYRLQREDLYFVIGTLDIPNYALFVSHNHPDGMAHFNVYLFAKSKQPWGTFATDTEALPGGFGGSSVKTLLASKVSNSGGPWNMVLVARLRFKPDTLEPMSL</sequence>
<comment type="caution">
    <text evidence="1">The sequence shown here is derived from an EMBL/GenBank/DDBJ whole genome shotgun (WGS) entry which is preliminary data.</text>
</comment>
<reference evidence="1 2" key="1">
    <citation type="submission" date="2015-12" db="EMBL/GenBank/DDBJ databases">
        <title>Draft genome sequence of Moniliophthora roreri, the causal agent of frosty pod rot of cacao.</title>
        <authorList>
            <person name="Aime M.C."/>
            <person name="Diaz-Valderrama J.R."/>
            <person name="Kijpornyongpan T."/>
            <person name="Phillips-Mora W."/>
        </authorList>
    </citation>
    <scope>NUCLEOTIDE SEQUENCE [LARGE SCALE GENOMIC DNA]</scope>
    <source>
        <strain evidence="1 2">MCA 2952</strain>
    </source>
</reference>
<dbReference type="AlphaFoldDB" id="A0A0W0FAH7"/>
<evidence type="ECO:0000313" key="2">
    <source>
        <dbReference type="Proteomes" id="UP000054988"/>
    </source>
</evidence>
<evidence type="ECO:0000313" key="1">
    <source>
        <dbReference type="EMBL" id="KTB33252.1"/>
    </source>
</evidence>
<gene>
    <name evidence="1" type="ORF">WG66_14145</name>
</gene>
<dbReference type="eggNOG" id="KOG0192">
    <property type="taxonomic scope" value="Eukaryota"/>
</dbReference>